<name>A0ACC0AMI0_CATRO</name>
<dbReference type="Proteomes" id="UP001060085">
    <property type="component" value="Linkage Group LG05"/>
</dbReference>
<keyword evidence="2" id="KW-1185">Reference proteome</keyword>
<proteinExistence type="predicted"/>
<organism evidence="1 2">
    <name type="scientific">Catharanthus roseus</name>
    <name type="common">Madagascar periwinkle</name>
    <name type="synonym">Vinca rosea</name>
    <dbReference type="NCBI Taxonomy" id="4058"/>
    <lineage>
        <taxon>Eukaryota</taxon>
        <taxon>Viridiplantae</taxon>
        <taxon>Streptophyta</taxon>
        <taxon>Embryophyta</taxon>
        <taxon>Tracheophyta</taxon>
        <taxon>Spermatophyta</taxon>
        <taxon>Magnoliopsida</taxon>
        <taxon>eudicotyledons</taxon>
        <taxon>Gunneridae</taxon>
        <taxon>Pentapetalae</taxon>
        <taxon>asterids</taxon>
        <taxon>lamiids</taxon>
        <taxon>Gentianales</taxon>
        <taxon>Apocynaceae</taxon>
        <taxon>Rauvolfioideae</taxon>
        <taxon>Vinceae</taxon>
        <taxon>Catharanthinae</taxon>
        <taxon>Catharanthus</taxon>
    </lineage>
</organism>
<evidence type="ECO:0000313" key="2">
    <source>
        <dbReference type="Proteomes" id="UP001060085"/>
    </source>
</evidence>
<evidence type="ECO:0000313" key="1">
    <source>
        <dbReference type="EMBL" id="KAI5661789.1"/>
    </source>
</evidence>
<accession>A0ACC0AMI0</accession>
<comment type="caution">
    <text evidence="1">The sequence shown here is derived from an EMBL/GenBank/DDBJ whole genome shotgun (WGS) entry which is preliminary data.</text>
</comment>
<dbReference type="EMBL" id="CM044705">
    <property type="protein sequence ID" value="KAI5661789.1"/>
    <property type="molecule type" value="Genomic_DNA"/>
</dbReference>
<sequence length="266" mass="31298">MANHLNSRFSNSRTAGRFRQQSTRNHSNFGPRIQQSQSHRHNYHHLNYGVIGDTPPVQLIPHHHHYNAAAVYGLSLLQQQQNPYTTGNYIPRLINQEENRVFSWEEDWDDQIPVPVPNRNLYTSSLNQIDGRICLNDQTMSRIPWQYERRIPRPAPATRDTEETSNWQSMVDDDVEILEAFDELIRDSFDHDQIERNDGFSEESVSDHLEIRTTHGKEEEICVVCQCEYEENEKLGRLGCGHEYHSDCIRRWLLQRKFCPICKRIA</sequence>
<reference evidence="2" key="1">
    <citation type="journal article" date="2023" name="Nat. Plants">
        <title>Single-cell RNA sequencing provides a high-resolution roadmap for understanding the multicellular compartmentation of specialized metabolism.</title>
        <authorList>
            <person name="Sun S."/>
            <person name="Shen X."/>
            <person name="Li Y."/>
            <person name="Li Y."/>
            <person name="Wang S."/>
            <person name="Li R."/>
            <person name="Zhang H."/>
            <person name="Shen G."/>
            <person name="Guo B."/>
            <person name="Wei J."/>
            <person name="Xu J."/>
            <person name="St-Pierre B."/>
            <person name="Chen S."/>
            <person name="Sun C."/>
        </authorList>
    </citation>
    <scope>NUCLEOTIDE SEQUENCE [LARGE SCALE GENOMIC DNA]</scope>
</reference>
<gene>
    <name evidence="1" type="ORF">M9H77_21112</name>
</gene>
<protein>
    <submittedName>
        <fullName evidence="1">Uncharacterized protein</fullName>
    </submittedName>
</protein>